<accession>A0A7S3K0V6</accession>
<name>A0A7S3K0V6_9STRA</name>
<proteinExistence type="predicted"/>
<reference evidence="1" key="1">
    <citation type="submission" date="2021-01" db="EMBL/GenBank/DDBJ databases">
        <authorList>
            <person name="Corre E."/>
            <person name="Pelletier E."/>
            <person name="Niang G."/>
            <person name="Scheremetjew M."/>
            <person name="Finn R."/>
            <person name="Kale V."/>
            <person name="Holt S."/>
            <person name="Cochrane G."/>
            <person name="Meng A."/>
            <person name="Brown T."/>
            <person name="Cohen L."/>
        </authorList>
    </citation>
    <scope>NUCLEOTIDE SEQUENCE</scope>
    <source>
        <strain evidence="1">CCMP1510</strain>
    </source>
</reference>
<protein>
    <submittedName>
        <fullName evidence="1">Uncharacterized protein</fullName>
    </submittedName>
</protein>
<gene>
    <name evidence="1" type="ORF">ALAG00032_LOCUS9849</name>
</gene>
<dbReference type="EMBL" id="HBIJ01014689">
    <property type="protein sequence ID" value="CAE0369086.1"/>
    <property type="molecule type" value="Transcribed_RNA"/>
</dbReference>
<organism evidence="1">
    <name type="scientific">Aureoumbra lagunensis</name>
    <dbReference type="NCBI Taxonomy" id="44058"/>
    <lineage>
        <taxon>Eukaryota</taxon>
        <taxon>Sar</taxon>
        <taxon>Stramenopiles</taxon>
        <taxon>Ochrophyta</taxon>
        <taxon>Pelagophyceae</taxon>
        <taxon>Pelagomonadales</taxon>
        <taxon>Aureoumbra</taxon>
    </lineage>
</organism>
<dbReference type="AlphaFoldDB" id="A0A7S3K0V6"/>
<sequence length="192" mass="21403">MVQIVEEGKFETNGREDVKVLILKAYTKLSKNEKSRHGIVIHQEDDDTPIKFDESEMVGDVARIIADECGIDNDVKVAIKIDTDSLPCKAGDLIGEAISVGDYIVAAIEPGTTFFKEEEEESNQNKGGAFDKLPQHEYAISAKEDLMQPAYKYDGVIPCYKADYFRPQPGRQLSSPCCSETFSWFGYSSSTR</sequence>
<evidence type="ECO:0000313" key="1">
    <source>
        <dbReference type="EMBL" id="CAE0369086.1"/>
    </source>
</evidence>